<proteinExistence type="predicted"/>
<dbReference type="Proteomes" id="UP001062846">
    <property type="component" value="Chromosome 1"/>
</dbReference>
<dbReference type="EMBL" id="CM046388">
    <property type="protein sequence ID" value="KAI8574138.1"/>
    <property type="molecule type" value="Genomic_DNA"/>
</dbReference>
<organism evidence="1 2">
    <name type="scientific">Rhododendron molle</name>
    <name type="common">Chinese azalea</name>
    <name type="synonym">Azalea mollis</name>
    <dbReference type="NCBI Taxonomy" id="49168"/>
    <lineage>
        <taxon>Eukaryota</taxon>
        <taxon>Viridiplantae</taxon>
        <taxon>Streptophyta</taxon>
        <taxon>Embryophyta</taxon>
        <taxon>Tracheophyta</taxon>
        <taxon>Spermatophyta</taxon>
        <taxon>Magnoliopsida</taxon>
        <taxon>eudicotyledons</taxon>
        <taxon>Gunneridae</taxon>
        <taxon>Pentapetalae</taxon>
        <taxon>asterids</taxon>
        <taxon>Ericales</taxon>
        <taxon>Ericaceae</taxon>
        <taxon>Ericoideae</taxon>
        <taxon>Rhodoreae</taxon>
        <taxon>Rhododendron</taxon>
    </lineage>
</organism>
<keyword evidence="2" id="KW-1185">Reference proteome</keyword>
<name>A0ACC0QAX1_RHOML</name>
<gene>
    <name evidence="1" type="ORF">RHMOL_Rhmol01G0331200</name>
</gene>
<reference evidence="1" key="1">
    <citation type="submission" date="2022-02" db="EMBL/GenBank/DDBJ databases">
        <title>Plant Genome Project.</title>
        <authorList>
            <person name="Zhang R.-G."/>
        </authorList>
    </citation>
    <scope>NUCLEOTIDE SEQUENCE</scope>
    <source>
        <strain evidence="1">AT1</strain>
    </source>
</reference>
<accession>A0ACC0QAX1</accession>
<evidence type="ECO:0000313" key="1">
    <source>
        <dbReference type="EMBL" id="KAI8574138.1"/>
    </source>
</evidence>
<evidence type="ECO:0000313" key="2">
    <source>
        <dbReference type="Proteomes" id="UP001062846"/>
    </source>
</evidence>
<comment type="caution">
    <text evidence="1">The sequence shown here is derived from an EMBL/GenBank/DDBJ whole genome shotgun (WGS) entry which is preliminary data.</text>
</comment>
<protein>
    <submittedName>
        <fullName evidence="1">Uncharacterized protein</fullName>
    </submittedName>
</protein>
<sequence length="841" mass="93808">MEEVAEGLWGLADHHEKKGEIGKAVKCLEAICQSQVSFLPIVEVKTRLRIATLLLKHSHNVNHAKSHLERSQLLLKSIPSCFELKCRAHSLLSQCYHLVGAIPSQKQILNKGLALAASSGEGFSAKLWYCNFSSQLANALIIEGDYQGSISALEGGLDCASAIFYPELQMFFATSILHVHLMQWDDVNLVEGAVNKCNEVWESIQPDKDAAQHVETLDAAMKADMQQMQHVQELTKELNALNLSLSRSDLQYKERSALSKKQAQLEEQLNNITGHSSAGKESLEPAYFGNVKRAWGDKLELAPPPIDGEWLPKSAVYALVELMVVIFGRPKGLFKECGKRIQSGLQTIQGRSLYLEDDDVLFDLVPSLAFLMLNPSNMLSHLKLGKPLDYGFKAKAIFWRRNFRKASAWETLGYELVKLGISDGVREVDLQHSAIWMAGVYLMLLMHFLENKVAVELTQSEFVEAQEACESVIEMLRGQYAHSVGSYIEAAFHFVEAGKLTESKSMQAMCQIYAAVSYICLGGPESSAQALDLIGPVYQMMDSFVGVREKTTVLFAYGFLLMRQQSLQEARGVHITTKNRDAEGFIKARLAGALAYADWRLTFEGATLTHLHRVSSDHTALLLDTCPQGQWSFVPCRFDKRWLKNSEVTSVVQRAEGQEFEGSKLLNVDLVTNCLQCQITHSHLGNLQLVSQYLTILGNLALALHDTGQAREILRSALTLSKKLYDIPTQIWVLTNLTALYQQLGEKGSEMENDEYLSKKRADLQNRLHDACSSIHHIEIIDKSRIQVHQLHELDVKRAMAGASMRVNLDIPESVGISASAPAPSSRLMDLDIGRRGKRKI</sequence>